<feature type="transmembrane region" description="Helical" evidence="1">
    <location>
        <begin position="241"/>
        <end position="262"/>
    </location>
</feature>
<feature type="transmembrane region" description="Helical" evidence="1">
    <location>
        <begin position="21"/>
        <end position="42"/>
    </location>
</feature>
<dbReference type="EMBL" id="FUYG01000006">
    <property type="protein sequence ID" value="SKA97713.1"/>
    <property type="molecule type" value="Genomic_DNA"/>
</dbReference>
<dbReference type="Pfam" id="PF12679">
    <property type="entry name" value="ABC2_membrane_2"/>
    <property type="match status" value="1"/>
</dbReference>
<accession>A0A1T4Y7Q5</accession>
<protein>
    <submittedName>
        <fullName evidence="2">ABC-2 type transport system permease protein</fullName>
    </submittedName>
</protein>
<proteinExistence type="predicted"/>
<dbReference type="AlphaFoldDB" id="A0A1T4Y7Q5"/>
<evidence type="ECO:0000313" key="2">
    <source>
        <dbReference type="EMBL" id="SKA97713.1"/>
    </source>
</evidence>
<feature type="transmembrane region" description="Helical" evidence="1">
    <location>
        <begin position="161"/>
        <end position="182"/>
    </location>
</feature>
<name>A0A1T4Y7Q5_9MICO</name>
<keyword evidence="1" id="KW-1133">Transmembrane helix</keyword>
<feature type="transmembrane region" description="Helical" evidence="1">
    <location>
        <begin position="124"/>
        <end position="149"/>
    </location>
</feature>
<keyword evidence="1" id="KW-0472">Membrane</keyword>
<reference evidence="3" key="1">
    <citation type="submission" date="2017-02" db="EMBL/GenBank/DDBJ databases">
        <authorList>
            <person name="Varghese N."/>
            <person name="Submissions S."/>
        </authorList>
    </citation>
    <scope>NUCLEOTIDE SEQUENCE [LARGE SCALE GENOMIC DNA]</scope>
    <source>
        <strain evidence="3">VKM Ac-2052</strain>
    </source>
</reference>
<feature type="transmembrane region" description="Helical" evidence="1">
    <location>
        <begin position="191"/>
        <end position="211"/>
    </location>
</feature>
<gene>
    <name evidence="2" type="ORF">SAMN06295879_2430</name>
</gene>
<sequence length="269" mass="27914">MSSASILPLFRRELAQSWRSTLGWTLGIVAALLLYLPLFPALGGADSQMQQLISTLPPQLVSALGYGAITTGAGYTEATFYGLLGFVMIVIAATSWSTAAIAGDEENGTLELTLAHRVSRGQLVLERTLAIVVRLAWLAAVSAVVVLLLNPSAQLGLDAAHVLAVSAAYLGLGLVSATLGLASGALFGRRVVATAAAAGIAVVGYALNAVGSQSADLDWLRDYSPYGWAYHHVPLATGADWPGLGLLYGLSALFVVIAVVALQRRDIAS</sequence>
<evidence type="ECO:0000256" key="1">
    <source>
        <dbReference type="SAM" id="Phobius"/>
    </source>
</evidence>
<dbReference type="GO" id="GO:0140359">
    <property type="term" value="F:ABC-type transporter activity"/>
    <property type="evidence" value="ECO:0007669"/>
    <property type="project" value="InterPro"/>
</dbReference>
<keyword evidence="1" id="KW-0812">Transmembrane</keyword>
<feature type="transmembrane region" description="Helical" evidence="1">
    <location>
        <begin position="80"/>
        <end position="103"/>
    </location>
</feature>
<dbReference type="RefSeq" id="WP_078714640.1">
    <property type="nucleotide sequence ID" value="NZ_FUYG01000006.1"/>
</dbReference>
<organism evidence="2 3">
    <name type="scientific">Agreia bicolorata</name>
    <dbReference type="NCBI Taxonomy" id="110935"/>
    <lineage>
        <taxon>Bacteria</taxon>
        <taxon>Bacillati</taxon>
        <taxon>Actinomycetota</taxon>
        <taxon>Actinomycetes</taxon>
        <taxon>Micrococcales</taxon>
        <taxon>Microbacteriaceae</taxon>
        <taxon>Agreia</taxon>
    </lineage>
</organism>
<dbReference type="Proteomes" id="UP000189735">
    <property type="component" value="Unassembled WGS sequence"/>
</dbReference>
<evidence type="ECO:0000313" key="3">
    <source>
        <dbReference type="Proteomes" id="UP000189735"/>
    </source>
</evidence>
<dbReference type="GO" id="GO:0005886">
    <property type="term" value="C:plasma membrane"/>
    <property type="evidence" value="ECO:0007669"/>
    <property type="project" value="UniProtKB-SubCell"/>
</dbReference>